<feature type="disulfide bond" evidence="11">
    <location>
        <begin position="91"/>
        <end position="172"/>
    </location>
</feature>
<sequence>MTELKAAVSKRQFSGSTELLGDLATLKDSELTTTGKDIKAILLGGGDGQSTADYKAPAYDSAECKKDECCVWHYVAKELYGLMYDSATGMCNDFARASIRMGFHDAAAWNKQSSWGGADGSLLLSNEMSRQENAAMNPAGTKMKGIFAKYEPRGISMADLLQLGAKVGVLACPGGPRIRTFIGRPDDATPAPVGLLPPAFFTADQIIDLFADKTVSPGGIVALIGAHTASRNHTAPGAPAPPQDLTPGKWDTEYFDEHLRTNASAGVFRFPSDVSLARSSKTKPVFQQFSAQKGAWDEAYAREYIRMSLMGVKKINKLKECTRALPGKGDKPKPPVSSAKPSTAAASSTKKPTASTADQSSTVTVPSCAPGVRCNGGGDHPHGPTAAPTSTPASGTHGAHPVPTTTSVAAVGPTRGAVVTGGSPRVSAGWVAAAMGVAVALL</sequence>
<comment type="caution">
    <text evidence="15">The sequence shown here is derived from an EMBL/GenBank/DDBJ whole genome shotgun (WGS) entry which is preliminary data.</text>
</comment>
<dbReference type="InterPro" id="IPR019794">
    <property type="entry name" value="Peroxidases_AS"/>
</dbReference>
<feature type="binding site" evidence="9">
    <location>
        <position position="251"/>
    </location>
    <ligand>
        <name>Ca(2+)</name>
        <dbReference type="ChEBI" id="CHEBI:29108"/>
        <label>2</label>
    </ligand>
</feature>
<feature type="binding site" evidence="9">
    <location>
        <position position="246"/>
    </location>
    <ligand>
        <name>Ca(2+)</name>
        <dbReference type="ChEBI" id="CHEBI:29108"/>
        <label>2</label>
    </ligand>
</feature>
<evidence type="ECO:0000256" key="8">
    <source>
        <dbReference type="PIRSR" id="PIRSR601621-1"/>
    </source>
</evidence>
<feature type="disulfide bond" evidence="11">
    <location>
        <begin position="69"/>
        <end position="321"/>
    </location>
</feature>
<dbReference type="SUPFAM" id="SSF48113">
    <property type="entry name" value="Heme-dependent peroxidases"/>
    <property type="match status" value="1"/>
</dbReference>
<keyword evidence="4 9" id="KW-0479">Metal-binding</keyword>
<dbReference type="GO" id="GO:0042744">
    <property type="term" value="P:hydrogen peroxide catabolic process"/>
    <property type="evidence" value="ECO:0007669"/>
    <property type="project" value="TreeGrafter"/>
</dbReference>
<feature type="binding site" evidence="9">
    <location>
        <position position="244"/>
    </location>
    <ligand>
        <name>Ca(2+)</name>
        <dbReference type="ChEBI" id="CHEBI:29108"/>
        <label>2</label>
    </ligand>
</feature>
<evidence type="ECO:0000313" key="15">
    <source>
        <dbReference type="EMBL" id="KAK0742971.1"/>
    </source>
</evidence>
<gene>
    <name evidence="15" type="ORF">B0T18DRAFT_370596</name>
</gene>
<evidence type="ECO:0000256" key="6">
    <source>
        <dbReference type="ARBA" id="ARBA00023004"/>
    </source>
</evidence>
<comment type="cofactor">
    <cofactor evidence="9 12">
        <name>Ca(2+)</name>
        <dbReference type="ChEBI" id="CHEBI:29108"/>
    </cofactor>
    <text evidence="9 12">Binds 2 calcium ions per subunit.</text>
</comment>
<dbReference type="GO" id="GO:0020037">
    <property type="term" value="F:heme binding"/>
    <property type="evidence" value="ECO:0007669"/>
    <property type="project" value="UniProtKB-UniRule"/>
</dbReference>
<feature type="binding site" evidence="9">
    <location>
        <position position="121"/>
    </location>
    <ligand>
        <name>Ca(2+)</name>
        <dbReference type="ChEBI" id="CHEBI:29108"/>
        <label>1</label>
    </ligand>
</feature>
<reference evidence="15" key="1">
    <citation type="submission" date="2023-06" db="EMBL/GenBank/DDBJ databases">
        <title>Genome-scale phylogeny and comparative genomics of the fungal order Sordariales.</title>
        <authorList>
            <consortium name="Lawrence Berkeley National Laboratory"/>
            <person name="Hensen N."/>
            <person name="Bonometti L."/>
            <person name="Westerberg I."/>
            <person name="Brannstrom I.O."/>
            <person name="Guillou S."/>
            <person name="Cros-Aarteil S."/>
            <person name="Calhoun S."/>
            <person name="Haridas S."/>
            <person name="Kuo A."/>
            <person name="Mondo S."/>
            <person name="Pangilinan J."/>
            <person name="Riley R."/>
            <person name="LaButti K."/>
            <person name="Andreopoulos B."/>
            <person name="Lipzen A."/>
            <person name="Chen C."/>
            <person name="Yanf M."/>
            <person name="Daum C."/>
            <person name="Ng V."/>
            <person name="Clum A."/>
            <person name="Steindorff A."/>
            <person name="Ohm R."/>
            <person name="Martin F."/>
            <person name="Silar P."/>
            <person name="Natvig D."/>
            <person name="Lalanne C."/>
            <person name="Gautier V."/>
            <person name="Ament-velasquez S.L."/>
            <person name="Kruys A."/>
            <person name="Hutchinson M.I."/>
            <person name="Powell A.J."/>
            <person name="Barry K."/>
            <person name="Miller A.N."/>
            <person name="Grigoriev I.V."/>
            <person name="Debuchy R."/>
            <person name="Gladieux P."/>
            <person name="Thoren M.H."/>
            <person name="Johannesson H."/>
        </authorList>
    </citation>
    <scope>NUCLEOTIDE SEQUENCE</scope>
    <source>
        <strain evidence="15">SMH3187-1</strain>
    </source>
</reference>
<dbReference type="EC" id="1.11.1.-" evidence="12"/>
<feature type="region of interest" description="Disordered" evidence="13">
    <location>
        <begin position="323"/>
        <end position="409"/>
    </location>
</feature>
<evidence type="ECO:0000256" key="11">
    <source>
        <dbReference type="PIRSR" id="PIRSR601621-4"/>
    </source>
</evidence>
<feature type="binding site" description="axial binding residue" evidence="9">
    <location>
        <position position="227"/>
    </location>
    <ligand>
        <name>heme b</name>
        <dbReference type="ChEBI" id="CHEBI:60344"/>
    </ligand>
    <ligandPart>
        <name>Fe</name>
        <dbReference type="ChEBI" id="CHEBI:18248"/>
    </ligandPart>
</feature>
<dbReference type="PROSITE" id="PS00436">
    <property type="entry name" value="PEROXIDASE_2"/>
    <property type="match status" value="1"/>
</dbReference>
<feature type="compositionally biased region" description="Low complexity" evidence="13">
    <location>
        <begin position="336"/>
        <end position="357"/>
    </location>
</feature>
<evidence type="ECO:0000256" key="5">
    <source>
        <dbReference type="ARBA" id="ARBA00023002"/>
    </source>
</evidence>
<evidence type="ECO:0000313" key="16">
    <source>
        <dbReference type="Proteomes" id="UP001172155"/>
    </source>
</evidence>
<keyword evidence="3 9" id="KW-0349">Heme</keyword>
<keyword evidence="9 12" id="KW-0106">Calcium</keyword>
<evidence type="ECO:0000259" key="14">
    <source>
        <dbReference type="PROSITE" id="PS50873"/>
    </source>
</evidence>
<dbReference type="PANTHER" id="PTHR31356">
    <property type="entry name" value="THYLAKOID LUMENAL 29 KDA PROTEIN, CHLOROPLASTIC-RELATED"/>
    <property type="match status" value="1"/>
</dbReference>
<keyword evidence="6 9" id="KW-0408">Iron</keyword>
<feature type="binding site" evidence="9">
    <location>
        <position position="117"/>
    </location>
    <ligand>
        <name>Ca(2+)</name>
        <dbReference type="ChEBI" id="CHEBI:29108"/>
        <label>1</label>
    </ligand>
</feature>
<dbReference type="GO" id="GO:0034599">
    <property type="term" value="P:cellular response to oxidative stress"/>
    <property type="evidence" value="ECO:0007669"/>
    <property type="project" value="InterPro"/>
</dbReference>
<evidence type="ECO:0000256" key="3">
    <source>
        <dbReference type="ARBA" id="ARBA00022617"/>
    </source>
</evidence>
<name>A0AA40EP88_9PEZI</name>
<evidence type="ECO:0000256" key="4">
    <source>
        <dbReference type="ARBA" id="ARBA00022723"/>
    </source>
</evidence>
<evidence type="ECO:0000256" key="2">
    <source>
        <dbReference type="ARBA" id="ARBA00022559"/>
    </source>
</evidence>
<protein>
    <recommendedName>
        <fullName evidence="12">Peroxidase</fullName>
        <ecNumber evidence="12">1.11.1.-</ecNumber>
    </recommendedName>
</protein>
<evidence type="ECO:0000256" key="12">
    <source>
        <dbReference type="RuleBase" id="RU363051"/>
    </source>
</evidence>
<proteinExistence type="inferred from homology"/>
<dbReference type="Gene3D" id="1.10.420.10">
    <property type="entry name" value="Peroxidase, domain 2"/>
    <property type="match status" value="1"/>
</dbReference>
<dbReference type="GO" id="GO:0000302">
    <property type="term" value="P:response to reactive oxygen species"/>
    <property type="evidence" value="ECO:0007669"/>
    <property type="project" value="TreeGrafter"/>
</dbReference>
<keyword evidence="5 12" id="KW-0560">Oxidoreductase</keyword>
<evidence type="ECO:0000256" key="13">
    <source>
        <dbReference type="SAM" id="MobiDB-lite"/>
    </source>
</evidence>
<dbReference type="InterPro" id="IPR044831">
    <property type="entry name" value="Ccp1-like"/>
</dbReference>
<dbReference type="Gene3D" id="1.10.520.10">
    <property type="match status" value="1"/>
</dbReference>
<dbReference type="PRINTS" id="PR00462">
    <property type="entry name" value="LIGNINASE"/>
</dbReference>
<evidence type="ECO:0000256" key="7">
    <source>
        <dbReference type="ARBA" id="ARBA00023180"/>
    </source>
</evidence>
<evidence type="ECO:0000256" key="10">
    <source>
        <dbReference type="PIRSR" id="PIRSR601621-3"/>
    </source>
</evidence>
<dbReference type="GO" id="GO:0046872">
    <property type="term" value="F:metal ion binding"/>
    <property type="evidence" value="ECO:0007669"/>
    <property type="project" value="UniProtKB-UniRule"/>
</dbReference>
<feature type="binding site" evidence="9">
    <location>
        <position position="119"/>
    </location>
    <ligand>
        <name>Ca(2+)</name>
        <dbReference type="ChEBI" id="CHEBI:29108"/>
        <label>1</label>
    </ligand>
</feature>
<dbReference type="AlphaFoldDB" id="A0AA40EP88"/>
<dbReference type="PRINTS" id="PR00458">
    <property type="entry name" value="PEROXIDASE"/>
</dbReference>
<feature type="compositionally biased region" description="Basic and acidic residues" evidence="13">
    <location>
        <begin position="323"/>
        <end position="333"/>
    </location>
</feature>
<comment type="similarity">
    <text evidence="1 12">Belongs to the peroxidase family. Ligninase subfamily.</text>
</comment>
<feature type="binding site" evidence="9">
    <location>
        <position position="228"/>
    </location>
    <ligand>
        <name>Ca(2+)</name>
        <dbReference type="ChEBI" id="CHEBI:29108"/>
        <label>2</label>
    </ligand>
</feature>
<comment type="cofactor">
    <cofactor evidence="9">
        <name>heme b</name>
        <dbReference type="ChEBI" id="CHEBI:60344"/>
    </cofactor>
    <text evidence="9">Binds 1 heme b (iron(II)-protoporphyrin IX) group per subunit.</text>
</comment>
<dbReference type="PANTHER" id="PTHR31356:SF66">
    <property type="entry name" value="CATALASE-PEROXIDASE"/>
    <property type="match status" value="1"/>
</dbReference>
<dbReference type="GO" id="GO:0004601">
    <property type="term" value="F:peroxidase activity"/>
    <property type="evidence" value="ECO:0007669"/>
    <property type="project" value="UniProtKB-KW"/>
</dbReference>
<dbReference type="PROSITE" id="PS50873">
    <property type="entry name" value="PEROXIDASE_4"/>
    <property type="match status" value="1"/>
</dbReference>
<accession>A0AA40EP88</accession>
<dbReference type="InterPro" id="IPR001621">
    <property type="entry name" value="Ligninase"/>
</dbReference>
<dbReference type="Pfam" id="PF00141">
    <property type="entry name" value="peroxidase"/>
    <property type="match status" value="1"/>
</dbReference>
<keyword evidence="2 12" id="KW-0575">Peroxidase</keyword>
<feature type="binding site" evidence="9">
    <location>
        <position position="105"/>
    </location>
    <ligand>
        <name>Ca(2+)</name>
        <dbReference type="ChEBI" id="CHEBI:29108"/>
        <label>1</label>
    </ligand>
</feature>
<feature type="domain" description="Plant heme peroxidase family profile" evidence="14">
    <location>
        <begin position="117"/>
        <end position="326"/>
    </location>
</feature>
<keyword evidence="7" id="KW-0325">Glycoprotein</keyword>
<dbReference type="Proteomes" id="UP001172155">
    <property type="component" value="Unassembled WGS sequence"/>
</dbReference>
<evidence type="ECO:0000256" key="9">
    <source>
        <dbReference type="PIRSR" id="PIRSR601621-2"/>
    </source>
</evidence>
<dbReference type="EMBL" id="JAUKUD010000005">
    <property type="protein sequence ID" value="KAK0742971.1"/>
    <property type="molecule type" value="Genomic_DNA"/>
</dbReference>
<feature type="compositionally biased region" description="Low complexity" evidence="13">
    <location>
        <begin position="383"/>
        <end position="397"/>
    </location>
</feature>
<keyword evidence="16" id="KW-1185">Reference proteome</keyword>
<dbReference type="InterPro" id="IPR010255">
    <property type="entry name" value="Haem_peroxidase_sf"/>
</dbReference>
<keyword evidence="11" id="KW-1015">Disulfide bond</keyword>
<evidence type="ECO:0000256" key="1">
    <source>
        <dbReference type="ARBA" id="ARBA00006089"/>
    </source>
</evidence>
<feature type="active site" description="Proton acceptor" evidence="8">
    <location>
        <position position="104"/>
    </location>
</feature>
<organism evidence="15 16">
    <name type="scientific">Schizothecium vesticola</name>
    <dbReference type="NCBI Taxonomy" id="314040"/>
    <lineage>
        <taxon>Eukaryota</taxon>
        <taxon>Fungi</taxon>
        <taxon>Dikarya</taxon>
        <taxon>Ascomycota</taxon>
        <taxon>Pezizomycotina</taxon>
        <taxon>Sordariomycetes</taxon>
        <taxon>Sordariomycetidae</taxon>
        <taxon>Sordariales</taxon>
        <taxon>Schizotheciaceae</taxon>
        <taxon>Schizothecium</taxon>
    </lineage>
</organism>
<dbReference type="InterPro" id="IPR002016">
    <property type="entry name" value="Haem_peroxidase"/>
</dbReference>
<feature type="site" description="Transition state stabilizer" evidence="10">
    <location>
        <position position="100"/>
    </location>
</feature>